<organism evidence="1 2">
    <name type="scientific">Astrephomene gubernaculifera</name>
    <dbReference type="NCBI Taxonomy" id="47775"/>
    <lineage>
        <taxon>Eukaryota</taxon>
        <taxon>Viridiplantae</taxon>
        <taxon>Chlorophyta</taxon>
        <taxon>core chlorophytes</taxon>
        <taxon>Chlorophyceae</taxon>
        <taxon>CS clade</taxon>
        <taxon>Chlamydomonadales</taxon>
        <taxon>Astrephomenaceae</taxon>
        <taxon>Astrephomene</taxon>
    </lineage>
</organism>
<dbReference type="SUPFAM" id="SSF48452">
    <property type="entry name" value="TPR-like"/>
    <property type="match status" value="1"/>
</dbReference>
<dbReference type="InterPro" id="IPR019734">
    <property type="entry name" value="TPR_rpt"/>
</dbReference>
<protein>
    <submittedName>
        <fullName evidence="1">Uncharacterized protein</fullName>
    </submittedName>
</protein>
<dbReference type="InterPro" id="IPR003107">
    <property type="entry name" value="HAT"/>
</dbReference>
<evidence type="ECO:0000313" key="2">
    <source>
        <dbReference type="Proteomes" id="UP001054857"/>
    </source>
</evidence>
<sequence length="145" mass="16200">QPQPQQQQQPQQLAKKNYEDCLTLARSQQYDEAAQAFEDFLQREPGHDKAWISYAQMSKKRYMQHGAPSLAYEACGSVLDRGLALNPQAAKIWQSRGLLELQQGHTGPAKELLKKAVALDARLAPVLNWKAVREGGESQPVVSCE</sequence>
<gene>
    <name evidence="1" type="ORF">Agub_g7809</name>
</gene>
<feature type="non-terminal residue" evidence="1">
    <location>
        <position position="1"/>
    </location>
</feature>
<name>A0AAD3DTB8_9CHLO</name>
<dbReference type="EMBL" id="BMAR01000013">
    <property type="protein sequence ID" value="GFR46257.1"/>
    <property type="molecule type" value="Genomic_DNA"/>
</dbReference>
<dbReference type="InterPro" id="IPR011990">
    <property type="entry name" value="TPR-like_helical_dom_sf"/>
</dbReference>
<dbReference type="SMART" id="SM00386">
    <property type="entry name" value="HAT"/>
    <property type="match status" value="2"/>
</dbReference>
<evidence type="ECO:0000313" key="1">
    <source>
        <dbReference type="EMBL" id="GFR46257.1"/>
    </source>
</evidence>
<comment type="caution">
    <text evidence="1">The sequence shown here is derived from an EMBL/GenBank/DDBJ whole genome shotgun (WGS) entry which is preliminary data.</text>
</comment>
<dbReference type="AlphaFoldDB" id="A0AAD3DTB8"/>
<feature type="non-terminal residue" evidence="1">
    <location>
        <position position="145"/>
    </location>
</feature>
<dbReference type="Gene3D" id="1.25.40.10">
    <property type="entry name" value="Tetratricopeptide repeat domain"/>
    <property type="match status" value="2"/>
</dbReference>
<dbReference type="Proteomes" id="UP001054857">
    <property type="component" value="Unassembled WGS sequence"/>
</dbReference>
<proteinExistence type="predicted"/>
<dbReference type="Pfam" id="PF13181">
    <property type="entry name" value="TPR_8"/>
    <property type="match status" value="1"/>
</dbReference>
<reference evidence="1 2" key="1">
    <citation type="journal article" date="2021" name="Sci. Rep.">
        <title>Genome sequencing of the multicellular alga Astrephomene provides insights into convergent evolution of germ-soma differentiation.</title>
        <authorList>
            <person name="Yamashita S."/>
            <person name="Yamamoto K."/>
            <person name="Matsuzaki R."/>
            <person name="Suzuki S."/>
            <person name="Yamaguchi H."/>
            <person name="Hirooka S."/>
            <person name="Minakuchi Y."/>
            <person name="Miyagishima S."/>
            <person name="Kawachi M."/>
            <person name="Toyoda A."/>
            <person name="Nozaki H."/>
        </authorList>
    </citation>
    <scope>NUCLEOTIDE SEQUENCE [LARGE SCALE GENOMIC DNA]</scope>
    <source>
        <strain evidence="1 2">NIES-4017</strain>
    </source>
</reference>
<accession>A0AAD3DTB8</accession>
<keyword evidence="2" id="KW-1185">Reference proteome</keyword>
<dbReference type="GO" id="GO:0006396">
    <property type="term" value="P:RNA processing"/>
    <property type="evidence" value="ECO:0007669"/>
    <property type="project" value="InterPro"/>
</dbReference>